<gene>
    <name evidence="2" type="ORF">M231_07152</name>
</gene>
<feature type="compositionally biased region" description="Basic and acidic residues" evidence="1">
    <location>
        <begin position="153"/>
        <end position="164"/>
    </location>
</feature>
<evidence type="ECO:0000313" key="3">
    <source>
        <dbReference type="Proteomes" id="UP000289152"/>
    </source>
</evidence>
<organism evidence="2 3">
    <name type="scientific">Tremella mesenterica</name>
    <name type="common">Jelly fungus</name>
    <dbReference type="NCBI Taxonomy" id="5217"/>
    <lineage>
        <taxon>Eukaryota</taxon>
        <taxon>Fungi</taxon>
        <taxon>Dikarya</taxon>
        <taxon>Basidiomycota</taxon>
        <taxon>Agaricomycotina</taxon>
        <taxon>Tremellomycetes</taxon>
        <taxon>Tremellales</taxon>
        <taxon>Tremellaceae</taxon>
        <taxon>Tremella</taxon>
    </lineage>
</organism>
<feature type="compositionally biased region" description="Polar residues" evidence="1">
    <location>
        <begin position="135"/>
        <end position="152"/>
    </location>
</feature>
<feature type="region of interest" description="Disordered" evidence="1">
    <location>
        <begin position="1"/>
        <end position="84"/>
    </location>
</feature>
<name>A0A4Q1B9V0_TREME</name>
<reference evidence="2 3" key="1">
    <citation type="submission" date="2016-06" db="EMBL/GenBank/DDBJ databases">
        <title>Evolution of pathogenesis and genome organization in the Tremellales.</title>
        <authorList>
            <person name="Cuomo C."/>
            <person name="Litvintseva A."/>
            <person name="Heitman J."/>
            <person name="Chen Y."/>
            <person name="Sun S."/>
            <person name="Springer D."/>
            <person name="Dromer F."/>
            <person name="Young S."/>
            <person name="Zeng Q."/>
            <person name="Chapman S."/>
            <person name="Gujja S."/>
            <person name="Saif S."/>
            <person name="Birren B."/>
        </authorList>
    </citation>
    <scope>NUCLEOTIDE SEQUENCE [LARGE SCALE GENOMIC DNA]</scope>
    <source>
        <strain evidence="2 3">ATCC 28783</strain>
    </source>
</reference>
<feature type="region of interest" description="Disordered" evidence="1">
    <location>
        <begin position="121"/>
        <end position="164"/>
    </location>
</feature>
<dbReference type="AlphaFoldDB" id="A0A4Q1B9V0"/>
<dbReference type="EMBL" id="SDIL01000130">
    <property type="protein sequence ID" value="RXK35568.1"/>
    <property type="molecule type" value="Genomic_DNA"/>
</dbReference>
<feature type="compositionally biased region" description="Polar residues" evidence="1">
    <location>
        <begin position="8"/>
        <end position="37"/>
    </location>
</feature>
<comment type="caution">
    <text evidence="2">The sequence shown here is derived from an EMBL/GenBank/DDBJ whole genome shotgun (WGS) entry which is preliminary data.</text>
</comment>
<sequence length="164" mass="16723">MSEDNKDGNTTSSVSPLASDTSDNPSEVSSGSKTSLTDIDPDGASHVASVAGTDPSPPHQSQEALILSDTAQDGSETSTGNSTLRHLWARVKDGGKAASVQAAHATEKLLTDAFTSMGGGFGAELPPANHKEQVAGNNEDISATDSSSQSPHSEPHLSEISRPG</sequence>
<proteinExistence type="predicted"/>
<dbReference type="Proteomes" id="UP000289152">
    <property type="component" value="Unassembled WGS sequence"/>
</dbReference>
<evidence type="ECO:0000313" key="2">
    <source>
        <dbReference type="EMBL" id="RXK35568.1"/>
    </source>
</evidence>
<evidence type="ECO:0000256" key="1">
    <source>
        <dbReference type="SAM" id="MobiDB-lite"/>
    </source>
</evidence>
<dbReference type="InParanoid" id="A0A4Q1B9V0"/>
<feature type="compositionally biased region" description="Polar residues" evidence="1">
    <location>
        <begin position="59"/>
        <end position="84"/>
    </location>
</feature>
<accession>A0A4Q1B9V0</accession>
<keyword evidence="3" id="KW-1185">Reference proteome</keyword>
<protein>
    <submittedName>
        <fullName evidence="2">Uncharacterized protein</fullName>
    </submittedName>
</protein>